<evidence type="ECO:0000256" key="4">
    <source>
        <dbReference type="ARBA" id="ARBA00022801"/>
    </source>
</evidence>
<protein>
    <submittedName>
        <fullName evidence="7">Peptidase S28</fullName>
    </submittedName>
</protein>
<dbReference type="GO" id="GO:0008239">
    <property type="term" value="F:dipeptidyl-peptidase activity"/>
    <property type="evidence" value="ECO:0007669"/>
    <property type="project" value="TreeGrafter"/>
</dbReference>
<dbReference type="EMBL" id="ML977321">
    <property type="protein sequence ID" value="KAF2116100.1"/>
    <property type="molecule type" value="Genomic_DNA"/>
</dbReference>
<dbReference type="GO" id="GO:0070008">
    <property type="term" value="F:serine-type exopeptidase activity"/>
    <property type="evidence" value="ECO:0007669"/>
    <property type="project" value="InterPro"/>
</dbReference>
<organism evidence="7 8">
    <name type="scientific">Lophiotrema nucula</name>
    <dbReference type="NCBI Taxonomy" id="690887"/>
    <lineage>
        <taxon>Eukaryota</taxon>
        <taxon>Fungi</taxon>
        <taxon>Dikarya</taxon>
        <taxon>Ascomycota</taxon>
        <taxon>Pezizomycotina</taxon>
        <taxon>Dothideomycetes</taxon>
        <taxon>Pleosporomycetidae</taxon>
        <taxon>Pleosporales</taxon>
        <taxon>Lophiotremataceae</taxon>
        <taxon>Lophiotrema</taxon>
    </lineage>
</organism>
<keyword evidence="8" id="KW-1185">Reference proteome</keyword>
<keyword evidence="4" id="KW-0378">Hydrolase</keyword>
<dbReference type="Gene3D" id="3.40.50.1820">
    <property type="entry name" value="alpha/beta hydrolase"/>
    <property type="match status" value="2"/>
</dbReference>
<keyword evidence="3 6" id="KW-0732">Signal</keyword>
<comment type="similarity">
    <text evidence="1">Belongs to the peptidase S28 family.</text>
</comment>
<gene>
    <name evidence="7" type="ORF">BDV96DRAFT_491923</name>
</gene>
<proteinExistence type="inferred from homology"/>
<sequence length="534" mass="59134">MKFATLIAGFAALTAASPAAKFGRERFEQGLAKRQSRPTSYEAHTIDQPIDHFPHSPRYASHVKGTFKQRYFFDSTYYKAGGPVFLYIGGETSGESRFSNLETGIIQILMQATNGLGVILENRYYGKSWPFNSSTTDELAYLTTEQTIADNAYFAQHATFPGIDGDLTAPKTPWIMYGGSLAGAQTAFTLKTYNPLFAGGIGSSATTQAVLAYPQWYDPIIKFGPSDCVSRIINIVDKIDQVIDSGNTQAIQAVKEAFGLGALKNLGDFAMTIAFPIGGPMFYPTSTWQELNWNSTYSSEDFFNFCSNITNPNPPKSVASVDTQFSKYTHGEAWTGLGGYADYVKKVLLPLCTSGRIDSTDEGCYGTQNQTFWAEAANDENRSYLYSTCTESGTYQVAPAHGPSLISRVLQIPYTQQWCTWAFPKGKFNHIPATPQLEYYLKYGGWNIQAPNLALIDGNTDVWLDLCYHSNLAPSPRISSDKYPSYLIAGAGHHWDSYGILNVTAEPDYIREAHLWEIRTVGKFLATHKKKYGQ</sequence>
<evidence type="ECO:0000256" key="3">
    <source>
        <dbReference type="ARBA" id="ARBA00022729"/>
    </source>
</evidence>
<feature type="signal peptide" evidence="6">
    <location>
        <begin position="1"/>
        <end position="16"/>
    </location>
</feature>
<dbReference type="Proteomes" id="UP000799770">
    <property type="component" value="Unassembled WGS sequence"/>
</dbReference>
<reference evidence="7" key="1">
    <citation type="journal article" date="2020" name="Stud. Mycol.">
        <title>101 Dothideomycetes genomes: a test case for predicting lifestyles and emergence of pathogens.</title>
        <authorList>
            <person name="Haridas S."/>
            <person name="Albert R."/>
            <person name="Binder M."/>
            <person name="Bloem J."/>
            <person name="Labutti K."/>
            <person name="Salamov A."/>
            <person name="Andreopoulos B."/>
            <person name="Baker S."/>
            <person name="Barry K."/>
            <person name="Bills G."/>
            <person name="Bluhm B."/>
            <person name="Cannon C."/>
            <person name="Castanera R."/>
            <person name="Culley D."/>
            <person name="Daum C."/>
            <person name="Ezra D."/>
            <person name="Gonzalez J."/>
            <person name="Henrissat B."/>
            <person name="Kuo A."/>
            <person name="Liang C."/>
            <person name="Lipzen A."/>
            <person name="Lutzoni F."/>
            <person name="Magnuson J."/>
            <person name="Mondo S."/>
            <person name="Nolan M."/>
            <person name="Ohm R."/>
            <person name="Pangilinan J."/>
            <person name="Park H.-J."/>
            <person name="Ramirez L."/>
            <person name="Alfaro M."/>
            <person name="Sun H."/>
            <person name="Tritt A."/>
            <person name="Yoshinaga Y."/>
            <person name="Zwiers L.-H."/>
            <person name="Turgeon B."/>
            <person name="Goodwin S."/>
            <person name="Spatafora J."/>
            <person name="Crous P."/>
            <person name="Grigoriev I."/>
        </authorList>
    </citation>
    <scope>NUCLEOTIDE SEQUENCE</scope>
    <source>
        <strain evidence="7">CBS 627.86</strain>
    </source>
</reference>
<evidence type="ECO:0000313" key="7">
    <source>
        <dbReference type="EMBL" id="KAF2116100.1"/>
    </source>
</evidence>
<dbReference type="AlphaFoldDB" id="A0A6A5Z9G6"/>
<dbReference type="InterPro" id="IPR029058">
    <property type="entry name" value="AB_hydrolase_fold"/>
</dbReference>
<dbReference type="OrthoDB" id="1735038at2759"/>
<keyword evidence="5" id="KW-0325">Glycoprotein</keyword>
<evidence type="ECO:0000256" key="2">
    <source>
        <dbReference type="ARBA" id="ARBA00022670"/>
    </source>
</evidence>
<name>A0A6A5Z9G6_9PLEO</name>
<dbReference type="InterPro" id="IPR008758">
    <property type="entry name" value="Peptidase_S28"/>
</dbReference>
<evidence type="ECO:0000256" key="1">
    <source>
        <dbReference type="ARBA" id="ARBA00011079"/>
    </source>
</evidence>
<feature type="chain" id="PRO_5025642525" evidence="6">
    <location>
        <begin position="17"/>
        <end position="534"/>
    </location>
</feature>
<evidence type="ECO:0000256" key="5">
    <source>
        <dbReference type="ARBA" id="ARBA00023180"/>
    </source>
</evidence>
<evidence type="ECO:0000313" key="8">
    <source>
        <dbReference type="Proteomes" id="UP000799770"/>
    </source>
</evidence>
<accession>A0A6A5Z9G6</accession>
<evidence type="ECO:0000256" key="6">
    <source>
        <dbReference type="SAM" id="SignalP"/>
    </source>
</evidence>
<keyword evidence="2" id="KW-0645">Protease</keyword>
<dbReference type="SUPFAM" id="SSF53474">
    <property type="entry name" value="alpha/beta-Hydrolases"/>
    <property type="match status" value="1"/>
</dbReference>
<dbReference type="GO" id="GO:0006508">
    <property type="term" value="P:proteolysis"/>
    <property type="evidence" value="ECO:0007669"/>
    <property type="project" value="UniProtKB-KW"/>
</dbReference>
<dbReference type="Pfam" id="PF05577">
    <property type="entry name" value="Peptidase_S28"/>
    <property type="match status" value="1"/>
</dbReference>
<dbReference type="PANTHER" id="PTHR11010:SF117">
    <property type="entry name" value="SERINE PROTEASE 16"/>
    <property type="match status" value="1"/>
</dbReference>
<dbReference type="PANTHER" id="PTHR11010">
    <property type="entry name" value="PROTEASE S28 PRO-X CARBOXYPEPTIDASE-RELATED"/>
    <property type="match status" value="1"/>
</dbReference>